<comment type="function">
    <text evidence="2">May play the central regulatory role in sporulation. It may be an element of the effector pathway responsible for the activation of sporulation genes in response to nutritional stress. Spo0A may act in concert with spo0H (a sigma factor) to control the expression of some genes that are critical to the sporulation process.</text>
</comment>
<dbReference type="GO" id="GO:0000160">
    <property type="term" value="P:phosphorelay signal transduction system"/>
    <property type="evidence" value="ECO:0007669"/>
    <property type="project" value="InterPro"/>
</dbReference>
<keyword evidence="3" id="KW-0597">Phosphoprotein</keyword>
<dbReference type="EMBL" id="CP060096">
    <property type="protein sequence ID" value="QSZ27046.1"/>
    <property type="molecule type" value="Genomic_DNA"/>
</dbReference>
<dbReference type="SUPFAM" id="SSF52172">
    <property type="entry name" value="CheY-like"/>
    <property type="match status" value="1"/>
</dbReference>
<evidence type="ECO:0000256" key="3">
    <source>
        <dbReference type="PROSITE-ProRule" id="PRU00169"/>
    </source>
</evidence>
<sequence length="117" mass="13655">MGRLLIVDDNSSLCFLLKEFFEMDGFEVMTCSDISGIENRFSEFLPDIGLFDIHVGKNDILMYLNRLMHIYPDTELVLMSADEPDETFKDYTFIMKPFDIFKLKDLIKKKLKGNLIV</sequence>
<dbReference type="KEGG" id="aaut:ACETAC_09280"/>
<dbReference type="InterPro" id="IPR001789">
    <property type="entry name" value="Sig_transdc_resp-reg_receiver"/>
</dbReference>
<evidence type="ECO:0000313" key="6">
    <source>
        <dbReference type="Proteomes" id="UP000671913"/>
    </source>
</evidence>
<evidence type="ECO:0000256" key="1">
    <source>
        <dbReference type="ARBA" id="ARBA00018672"/>
    </source>
</evidence>
<accession>A0A975AV67</accession>
<proteinExistence type="predicted"/>
<gene>
    <name evidence="5" type="ORF">ACETAC_09280</name>
</gene>
<evidence type="ECO:0000256" key="2">
    <source>
        <dbReference type="ARBA" id="ARBA00024867"/>
    </source>
</evidence>
<dbReference type="PROSITE" id="PS50110">
    <property type="entry name" value="RESPONSE_REGULATORY"/>
    <property type="match status" value="1"/>
</dbReference>
<feature type="domain" description="Response regulatory" evidence="4">
    <location>
        <begin position="3"/>
        <end position="111"/>
    </location>
</feature>
<feature type="modified residue" description="4-aspartylphosphate" evidence="3">
    <location>
        <position position="52"/>
    </location>
</feature>
<dbReference type="CDD" id="cd00156">
    <property type="entry name" value="REC"/>
    <property type="match status" value="1"/>
</dbReference>
<dbReference type="Proteomes" id="UP000671913">
    <property type="component" value="Chromosome"/>
</dbReference>
<dbReference type="AlphaFoldDB" id="A0A975AV67"/>
<reference evidence="5" key="1">
    <citation type="submission" date="2020-08" db="EMBL/GenBank/DDBJ databases">
        <title>Genomic insights into the carbon and energy metabolism of the first obligate autotrophic acetogenic bacterium Aceticella autotrophica gen. nov., sp. nov.</title>
        <authorList>
            <person name="Toshchakov S.V."/>
            <person name="Elcheninov A.G."/>
            <person name="Kublanov I.V."/>
            <person name="Frolov E.N."/>
            <person name="Lebedinsky A.V."/>
        </authorList>
    </citation>
    <scope>NUCLEOTIDE SEQUENCE</scope>
    <source>
        <strain evidence="5">3443-3Ac</strain>
    </source>
</reference>
<evidence type="ECO:0000313" key="5">
    <source>
        <dbReference type="EMBL" id="QSZ27046.1"/>
    </source>
</evidence>
<keyword evidence="6" id="KW-1185">Reference proteome</keyword>
<protein>
    <recommendedName>
        <fullName evidence="1">Stage 0 sporulation protein A homolog</fullName>
    </recommendedName>
</protein>
<organism evidence="5 6">
    <name type="scientific">Aceticella autotrophica</name>
    <dbReference type="NCBI Taxonomy" id="2755338"/>
    <lineage>
        <taxon>Bacteria</taxon>
        <taxon>Bacillati</taxon>
        <taxon>Bacillota</taxon>
        <taxon>Clostridia</taxon>
        <taxon>Thermoanaerobacterales</taxon>
        <taxon>Thermoanaerobacteraceae</taxon>
        <taxon>Aceticella</taxon>
    </lineage>
</organism>
<dbReference type="RefSeq" id="WP_284679740.1">
    <property type="nucleotide sequence ID" value="NZ_CP060096.1"/>
</dbReference>
<dbReference type="InterPro" id="IPR011006">
    <property type="entry name" value="CheY-like_superfamily"/>
</dbReference>
<dbReference type="Gene3D" id="3.40.50.2300">
    <property type="match status" value="1"/>
</dbReference>
<evidence type="ECO:0000259" key="4">
    <source>
        <dbReference type="PROSITE" id="PS50110"/>
    </source>
</evidence>
<name>A0A975AV67_9THEO</name>
<dbReference type="Pfam" id="PF00072">
    <property type="entry name" value="Response_reg"/>
    <property type="match status" value="1"/>
</dbReference>